<dbReference type="Pfam" id="PF13927">
    <property type="entry name" value="Ig_3"/>
    <property type="match status" value="1"/>
</dbReference>
<dbReference type="SMART" id="SM00409">
    <property type="entry name" value="IG"/>
    <property type="match status" value="2"/>
</dbReference>
<keyword evidence="4" id="KW-0393">Immunoglobulin domain</keyword>
<evidence type="ECO:0000256" key="3">
    <source>
        <dbReference type="ARBA" id="ARBA00023157"/>
    </source>
</evidence>
<evidence type="ECO:0000256" key="2">
    <source>
        <dbReference type="ARBA" id="ARBA00022737"/>
    </source>
</evidence>
<evidence type="ECO:0000313" key="8">
    <source>
        <dbReference type="RefSeq" id="XP_065657199.1"/>
    </source>
</evidence>
<feature type="chain" id="PRO_5047119156" evidence="5">
    <location>
        <begin position="24"/>
        <end position="357"/>
    </location>
</feature>
<dbReference type="InterPro" id="IPR003599">
    <property type="entry name" value="Ig_sub"/>
</dbReference>
<dbReference type="SUPFAM" id="SSF48726">
    <property type="entry name" value="Immunoglobulin"/>
    <property type="match status" value="2"/>
</dbReference>
<organism evidence="7 8">
    <name type="scientific">Hydra vulgaris</name>
    <name type="common">Hydra</name>
    <name type="synonym">Hydra attenuata</name>
    <dbReference type="NCBI Taxonomy" id="6087"/>
    <lineage>
        <taxon>Eukaryota</taxon>
        <taxon>Metazoa</taxon>
        <taxon>Cnidaria</taxon>
        <taxon>Hydrozoa</taxon>
        <taxon>Hydroidolina</taxon>
        <taxon>Anthoathecata</taxon>
        <taxon>Aplanulata</taxon>
        <taxon>Hydridae</taxon>
        <taxon>Hydra</taxon>
    </lineage>
</organism>
<dbReference type="InterPro" id="IPR013783">
    <property type="entry name" value="Ig-like_fold"/>
</dbReference>
<evidence type="ECO:0000256" key="1">
    <source>
        <dbReference type="ARBA" id="ARBA00022729"/>
    </source>
</evidence>
<proteinExistence type="predicted"/>
<keyword evidence="3" id="KW-1015">Disulfide bond</keyword>
<keyword evidence="2" id="KW-0677">Repeat</keyword>
<dbReference type="PANTHER" id="PTHR12231:SF253">
    <property type="entry name" value="DPR-INTERACTING PROTEIN ETA, ISOFORM B-RELATED"/>
    <property type="match status" value="1"/>
</dbReference>
<dbReference type="RefSeq" id="XP_065657199.1">
    <property type="nucleotide sequence ID" value="XM_065801127.1"/>
</dbReference>
<keyword evidence="1 5" id="KW-0732">Signal</keyword>
<accession>A0ABM4C6H4</accession>
<name>A0ABM4C6H4_HYDVU</name>
<reference evidence="8" key="1">
    <citation type="submission" date="2025-08" db="UniProtKB">
        <authorList>
            <consortium name="RefSeq"/>
        </authorList>
    </citation>
    <scope>IDENTIFICATION</scope>
</reference>
<dbReference type="CDD" id="cd00096">
    <property type="entry name" value="Ig"/>
    <property type="match status" value="1"/>
</dbReference>
<feature type="domain" description="Ig-like" evidence="6">
    <location>
        <begin position="156"/>
        <end position="238"/>
    </location>
</feature>
<dbReference type="InterPro" id="IPR007110">
    <property type="entry name" value="Ig-like_dom"/>
</dbReference>
<dbReference type="GeneID" id="100199250"/>
<gene>
    <name evidence="8" type="primary">LOC100199250</name>
</gene>
<keyword evidence="7" id="KW-1185">Reference proteome</keyword>
<dbReference type="PANTHER" id="PTHR12231">
    <property type="entry name" value="CTX-RELATED TYPE I TRANSMEMBRANE PROTEIN"/>
    <property type="match status" value="1"/>
</dbReference>
<dbReference type="InterPro" id="IPR003598">
    <property type="entry name" value="Ig_sub2"/>
</dbReference>
<evidence type="ECO:0000256" key="5">
    <source>
        <dbReference type="SAM" id="SignalP"/>
    </source>
</evidence>
<dbReference type="SMART" id="SM00408">
    <property type="entry name" value="IGc2"/>
    <property type="match status" value="2"/>
</dbReference>
<dbReference type="PROSITE" id="PS50835">
    <property type="entry name" value="IG_LIKE"/>
    <property type="match status" value="2"/>
</dbReference>
<evidence type="ECO:0000313" key="7">
    <source>
        <dbReference type="Proteomes" id="UP001652625"/>
    </source>
</evidence>
<evidence type="ECO:0000256" key="4">
    <source>
        <dbReference type="ARBA" id="ARBA00023319"/>
    </source>
</evidence>
<feature type="domain" description="Ig-like" evidence="6">
    <location>
        <begin position="257"/>
        <end position="329"/>
    </location>
</feature>
<feature type="signal peptide" evidence="5">
    <location>
        <begin position="1"/>
        <end position="23"/>
    </location>
</feature>
<dbReference type="Gene3D" id="2.60.40.10">
    <property type="entry name" value="Immunoglobulins"/>
    <property type="match status" value="2"/>
</dbReference>
<dbReference type="Proteomes" id="UP001652625">
    <property type="component" value="Chromosome 07"/>
</dbReference>
<dbReference type="InterPro" id="IPR051170">
    <property type="entry name" value="Neural/epithelial_adhesion"/>
</dbReference>
<evidence type="ECO:0000259" key="6">
    <source>
        <dbReference type="PROSITE" id="PS50835"/>
    </source>
</evidence>
<dbReference type="InterPro" id="IPR036179">
    <property type="entry name" value="Ig-like_dom_sf"/>
</dbReference>
<protein>
    <submittedName>
        <fullName evidence="8">Immunoglobulin superfamily member 10 isoform X3</fullName>
    </submittedName>
</protein>
<sequence length="357" mass="40315">MFLSIKIFSWVLLVCCLYNVIHGASNVSVENAEMYSSIYEDINFVYSINYEQVSPKAIEIDTRPVSNTNLISFLLSVDMGNDLPLVTTYTKKDSDVIHYNGRINVDLQHNLNRLIVIFTLKNISETDYDKEYRCTAVYSSFEQPYANIVLLKAVPPKVYETTFFTSATIYLSIGLSYEFICRANGKPIPSVLWLLNETVISTGSGSAVLKFNNIQSDQNGNYVCRALNIGGVEHKNVSFLVIYINSGIFQSQIFNLSSTLNVDCNIDGVPTPIYKWFNPQGEFITSNKRLQIENLRNFGNFTCIANNIVGEKVFVFNANQSKHYQNAITLTLINGAFKLNQSSMVFACLLYMAFKLM</sequence>